<organism evidence="1 2">
    <name type="scientific">Lepagella muris</name>
    <dbReference type="NCBI Taxonomy" id="3032870"/>
    <lineage>
        <taxon>Bacteria</taxon>
        <taxon>Pseudomonadati</taxon>
        <taxon>Bacteroidota</taxon>
        <taxon>Bacteroidia</taxon>
        <taxon>Bacteroidales</taxon>
        <taxon>Muribaculaceae</taxon>
        <taxon>Lepagella</taxon>
    </lineage>
</organism>
<reference evidence="1" key="1">
    <citation type="submission" date="2019-04" db="EMBL/GenBank/DDBJ databases">
        <title>Microbes associate with the intestines of laboratory mice.</title>
        <authorList>
            <person name="Navarre W."/>
            <person name="Wong E."/>
            <person name="Huang K."/>
            <person name="Tropini C."/>
            <person name="Ng K."/>
            <person name="Yu B."/>
        </authorList>
    </citation>
    <scope>NUCLEOTIDE SEQUENCE</scope>
    <source>
        <strain evidence="1">NM04_E33</strain>
    </source>
</reference>
<gene>
    <name evidence="1" type="ORF">E5331_06335</name>
</gene>
<dbReference type="Proteomes" id="UP000306319">
    <property type="component" value="Unassembled WGS sequence"/>
</dbReference>
<accession>A0AC61RIB2</accession>
<keyword evidence="2" id="KW-1185">Reference proteome</keyword>
<evidence type="ECO:0000313" key="1">
    <source>
        <dbReference type="EMBL" id="TGY79289.1"/>
    </source>
</evidence>
<comment type="caution">
    <text evidence="1">The sequence shown here is derived from an EMBL/GenBank/DDBJ whole genome shotgun (WGS) entry which is preliminary data.</text>
</comment>
<evidence type="ECO:0000313" key="2">
    <source>
        <dbReference type="Proteomes" id="UP000306319"/>
    </source>
</evidence>
<protein>
    <submittedName>
        <fullName evidence="1">DUF4859 domain-containing protein</fullName>
    </submittedName>
</protein>
<sequence>MKSMKTYSKWLLASVVLLSAPVFTACSDDDNDEPVVKVPENFEMNLASLNISWDESEGVVEVAANADWKAESTDSWIMIDPSRGNAGDFRMYLNFEHNPYRLPRTGTVNVICGEKSGVVTVTQAGCSDDSQVAPSVASIEVESLDYATTEIPFSTFAAAIEGNLGLSIADFGKGVDDEGNLEFFMVGKDGKWLSAGTGGTRCSAWLDSELNVTNWNGDGYPANACFVEVYGGDEPTLVVGRAPGLPDDTEYTLNFGFTFADDHSKFSLFKVDVVFPKMDLKGEIVGTIDLDVNMGPVGYAPIYVPFNADEVCSLLGANNPTLCKVVAYDEEGEFVPFTGGNGYWFSKTGEICNWGDGAGWFIEYHGGGDEATDEENESWAIGTFPGVTDISGTSHIGLWYNAKVVMFNVNVTVSGAVEE</sequence>
<name>A0AC61RIB2_9BACT</name>
<proteinExistence type="predicted"/>
<dbReference type="EMBL" id="SRYB01000007">
    <property type="protein sequence ID" value="TGY79289.1"/>
    <property type="molecule type" value="Genomic_DNA"/>
</dbReference>